<dbReference type="GO" id="GO:0006310">
    <property type="term" value="P:DNA recombination"/>
    <property type="evidence" value="ECO:0007669"/>
    <property type="project" value="UniProtKB-KW"/>
</dbReference>
<dbReference type="AlphaFoldDB" id="A0A1Y3GD00"/>
<keyword evidence="5" id="KW-0067">ATP-binding</keyword>
<dbReference type="GO" id="GO:0006281">
    <property type="term" value="P:DNA repair"/>
    <property type="evidence" value="ECO:0007669"/>
    <property type="project" value="InterPro"/>
</dbReference>
<gene>
    <name evidence="10" type="ORF">AMET1_1516</name>
</gene>
<evidence type="ECO:0000256" key="2">
    <source>
        <dbReference type="ARBA" id="ARBA00018143"/>
    </source>
</evidence>
<dbReference type="Pfam" id="PF08423">
    <property type="entry name" value="Rad51"/>
    <property type="match status" value="1"/>
</dbReference>
<evidence type="ECO:0000256" key="3">
    <source>
        <dbReference type="ARBA" id="ARBA00022741"/>
    </source>
</evidence>
<dbReference type="SUPFAM" id="SSF52540">
    <property type="entry name" value="P-loop containing nucleoside triphosphate hydrolases"/>
    <property type="match status" value="1"/>
</dbReference>
<dbReference type="OrthoDB" id="17644at2157"/>
<evidence type="ECO:0000313" key="11">
    <source>
        <dbReference type="Proteomes" id="UP000195137"/>
    </source>
</evidence>
<keyword evidence="4" id="KW-0227">DNA damage</keyword>
<evidence type="ECO:0000313" key="10">
    <source>
        <dbReference type="EMBL" id="OUJ18074.1"/>
    </source>
</evidence>
<sequence>MNIPTGIDEIDNLLSGGLKKNSITHIYGESGSGKTTFCLQVAAKIANKKTVIYIATPRFSAERFKQIINEKNPKKIASNVIVFQTNSLTKHESAVKNIKNITEKHDIGLVILDSPAYIGFNDKQNNFDMIDQILYLLSIAKKQEFPILLSNQVYTDINKNKLIPVGGKLIKDISYDTIKIEKMKSNMRKFILEKKDNKKSCKTLIIKKRGFE</sequence>
<name>A0A1Y3GD00_9EURY</name>
<dbReference type="GO" id="GO:0003684">
    <property type="term" value="F:damaged DNA binding"/>
    <property type="evidence" value="ECO:0007669"/>
    <property type="project" value="InterPro"/>
</dbReference>
<comment type="similarity">
    <text evidence="1">Belongs to the eukaryotic RecA-like protein family. RadB subfamily.</text>
</comment>
<evidence type="ECO:0000256" key="5">
    <source>
        <dbReference type="ARBA" id="ARBA00022840"/>
    </source>
</evidence>
<comment type="caution">
    <text evidence="10">The sequence shown here is derived from an EMBL/GenBank/DDBJ whole genome shotgun (WGS) entry which is preliminary data.</text>
</comment>
<evidence type="ECO:0000259" key="9">
    <source>
        <dbReference type="PROSITE" id="PS50162"/>
    </source>
</evidence>
<keyword evidence="3" id="KW-0547">Nucleotide-binding</keyword>
<dbReference type="GO" id="GO:0140664">
    <property type="term" value="F:ATP-dependent DNA damage sensor activity"/>
    <property type="evidence" value="ECO:0007669"/>
    <property type="project" value="InterPro"/>
</dbReference>
<evidence type="ECO:0000256" key="4">
    <source>
        <dbReference type="ARBA" id="ARBA00022763"/>
    </source>
</evidence>
<dbReference type="PIRSF" id="PIRSF003336">
    <property type="entry name" value="RadB"/>
    <property type="match status" value="1"/>
</dbReference>
<evidence type="ECO:0000256" key="6">
    <source>
        <dbReference type="ARBA" id="ARBA00023125"/>
    </source>
</evidence>
<dbReference type="InterPro" id="IPR027417">
    <property type="entry name" value="P-loop_NTPase"/>
</dbReference>
<reference evidence="10 11" key="1">
    <citation type="submission" date="2016-12" db="EMBL/GenBank/DDBJ databases">
        <title>Discovery of methanogenic haloarchaea.</title>
        <authorList>
            <person name="Sorokin D.Y."/>
            <person name="Makarova K.S."/>
            <person name="Abbas B."/>
            <person name="Ferrer M."/>
            <person name="Golyshin P.N."/>
        </authorList>
    </citation>
    <scope>NUCLEOTIDE SEQUENCE [LARGE SCALE GENOMIC DNA]</scope>
    <source>
        <strain evidence="10">AMET1</strain>
    </source>
</reference>
<dbReference type="SMART" id="SM00382">
    <property type="entry name" value="AAA"/>
    <property type="match status" value="1"/>
</dbReference>
<dbReference type="Gene3D" id="3.40.50.300">
    <property type="entry name" value="P-loop containing nucleotide triphosphate hydrolases"/>
    <property type="match status" value="1"/>
</dbReference>
<dbReference type="RefSeq" id="WP_086637879.1">
    <property type="nucleotide sequence ID" value="NZ_MRZU01000005.1"/>
</dbReference>
<dbReference type="EMBL" id="MRZU01000005">
    <property type="protein sequence ID" value="OUJ18074.1"/>
    <property type="molecule type" value="Genomic_DNA"/>
</dbReference>
<keyword evidence="11" id="KW-1185">Reference proteome</keyword>
<evidence type="ECO:0000256" key="1">
    <source>
        <dbReference type="ARBA" id="ARBA00006876"/>
    </source>
</evidence>
<organism evidence="10 11">
    <name type="scientific">Methanonatronarchaeum thermophilum</name>
    <dbReference type="NCBI Taxonomy" id="1927129"/>
    <lineage>
        <taxon>Archaea</taxon>
        <taxon>Methanobacteriati</taxon>
        <taxon>Methanobacteriota</taxon>
        <taxon>Methanonatronarchaeia</taxon>
        <taxon>Methanonatronarchaeales</taxon>
        <taxon>Methanonatronarchaeaceae</taxon>
        <taxon>Methanonatronarchaeum</taxon>
    </lineage>
</organism>
<feature type="domain" description="RecA family profile 1" evidence="9">
    <location>
        <begin position="1"/>
        <end position="153"/>
    </location>
</feature>
<dbReference type="PANTHER" id="PTHR22942">
    <property type="entry name" value="RECA/RAD51/RADA DNA STRAND-PAIRING FAMILY MEMBER"/>
    <property type="match status" value="1"/>
</dbReference>
<dbReference type="InterPro" id="IPR020588">
    <property type="entry name" value="RecA_ATP-bd"/>
</dbReference>
<dbReference type="PANTHER" id="PTHR22942:SF47">
    <property type="entry name" value="DNA REPAIR AND RECOMBINATION PROTEIN RADB"/>
    <property type="match status" value="1"/>
</dbReference>
<dbReference type="InterPro" id="IPR011939">
    <property type="entry name" value="DNA_repair_and_recomb_RadB"/>
</dbReference>
<protein>
    <recommendedName>
        <fullName evidence="2">DNA repair and recombination protein RadB</fullName>
    </recommendedName>
</protein>
<proteinExistence type="inferred from homology"/>
<dbReference type="InterPro" id="IPR003593">
    <property type="entry name" value="AAA+_ATPase"/>
</dbReference>
<keyword evidence="6" id="KW-0238">DNA-binding</keyword>
<keyword evidence="7" id="KW-0233">DNA recombination</keyword>
<dbReference type="PROSITE" id="PS50162">
    <property type="entry name" value="RECA_2"/>
    <property type="match status" value="1"/>
</dbReference>
<accession>A0A1Y3GD00</accession>
<dbReference type="Proteomes" id="UP000195137">
    <property type="component" value="Unassembled WGS sequence"/>
</dbReference>
<dbReference type="GO" id="GO:0005524">
    <property type="term" value="F:ATP binding"/>
    <property type="evidence" value="ECO:0007669"/>
    <property type="project" value="UniProtKB-KW"/>
</dbReference>
<dbReference type="InterPro" id="IPR013632">
    <property type="entry name" value="Rad51_C"/>
</dbReference>
<evidence type="ECO:0000256" key="8">
    <source>
        <dbReference type="ARBA" id="ARBA00024641"/>
    </source>
</evidence>
<evidence type="ECO:0000256" key="7">
    <source>
        <dbReference type="ARBA" id="ARBA00023172"/>
    </source>
</evidence>
<comment type="function">
    <text evidence="8">Involved in DNA repair and in homologous recombination. May regulate the cleavage reactions of the branch-structured DNA. Has a very weak ATPase activity that is not stimulated by DNA. Binds DNA but does not promote DNA strands exchange.</text>
</comment>